<reference evidence="1 2" key="1">
    <citation type="journal article" date="2019" name="Int. J. Syst. Evol. Microbiol.">
        <title>The Global Catalogue of Microorganisms (GCM) 10K type strain sequencing project: providing services to taxonomists for standard genome sequencing and annotation.</title>
        <authorList>
            <consortium name="The Broad Institute Genomics Platform"/>
            <consortium name="The Broad Institute Genome Sequencing Center for Infectious Disease"/>
            <person name="Wu L."/>
            <person name="Ma J."/>
        </authorList>
    </citation>
    <scope>NUCLEOTIDE SEQUENCE [LARGE SCALE GENOMIC DNA]</scope>
    <source>
        <strain evidence="1 2">JCM 13929</strain>
    </source>
</reference>
<dbReference type="RefSeq" id="WP_346107407.1">
    <property type="nucleotide sequence ID" value="NZ_BAAAMU010000030.1"/>
</dbReference>
<gene>
    <name evidence="1" type="ORF">GCM10009733_043830</name>
</gene>
<protein>
    <recommendedName>
        <fullName evidence="3">FXSXX-COOH protein</fullName>
    </recommendedName>
</protein>
<proteinExistence type="predicted"/>
<evidence type="ECO:0000313" key="1">
    <source>
        <dbReference type="EMBL" id="GAA1642037.1"/>
    </source>
</evidence>
<keyword evidence="2" id="KW-1185">Reference proteome</keyword>
<organism evidence="1 2">
    <name type="scientific">Nonomuraea maheshkhaliensis</name>
    <dbReference type="NCBI Taxonomy" id="419590"/>
    <lineage>
        <taxon>Bacteria</taxon>
        <taxon>Bacillati</taxon>
        <taxon>Actinomycetota</taxon>
        <taxon>Actinomycetes</taxon>
        <taxon>Streptosporangiales</taxon>
        <taxon>Streptosporangiaceae</taxon>
        <taxon>Nonomuraea</taxon>
    </lineage>
</organism>
<dbReference type="Proteomes" id="UP001500064">
    <property type="component" value="Unassembled WGS sequence"/>
</dbReference>
<evidence type="ECO:0008006" key="3">
    <source>
        <dbReference type="Google" id="ProtNLM"/>
    </source>
</evidence>
<accession>A0ABN2FDJ2</accession>
<name>A0ABN2FDJ2_9ACTN</name>
<sequence>MGGKHATGVIDVDEATLEDLKDLDLPVLARALQRISGQSAPVAGFSSAI</sequence>
<comment type="caution">
    <text evidence="1">The sequence shown here is derived from an EMBL/GenBank/DDBJ whole genome shotgun (WGS) entry which is preliminary data.</text>
</comment>
<evidence type="ECO:0000313" key="2">
    <source>
        <dbReference type="Proteomes" id="UP001500064"/>
    </source>
</evidence>
<dbReference type="EMBL" id="BAAAMU010000030">
    <property type="protein sequence ID" value="GAA1642037.1"/>
    <property type="molecule type" value="Genomic_DNA"/>
</dbReference>